<dbReference type="InterPro" id="IPR041120">
    <property type="entry name" value="PIN_9"/>
</dbReference>
<organism evidence="2 5">
    <name type="scientific">Methanobacterium formicicum</name>
    <dbReference type="NCBI Taxonomy" id="2162"/>
    <lineage>
        <taxon>Archaea</taxon>
        <taxon>Methanobacteriati</taxon>
        <taxon>Methanobacteriota</taxon>
        <taxon>Methanomada group</taxon>
        <taxon>Methanobacteria</taxon>
        <taxon>Methanobacteriales</taxon>
        <taxon>Methanobacteriaceae</taxon>
        <taxon>Methanobacterium</taxon>
    </lineage>
</organism>
<dbReference type="EMBL" id="JADIIL010000034">
    <property type="protein sequence ID" value="MBF4475670.1"/>
    <property type="molecule type" value="Genomic_DNA"/>
</dbReference>
<protein>
    <submittedName>
        <fullName evidence="4">Twitching motility protein PilT</fullName>
    </submittedName>
</protein>
<dbReference type="EMBL" id="LN734822">
    <property type="protein sequence ID" value="CEL25281.1"/>
    <property type="molecule type" value="Genomic_DNA"/>
</dbReference>
<dbReference type="Proteomes" id="UP000062768">
    <property type="component" value="Chromosome I"/>
</dbReference>
<name>A0A089ZUX2_METFO</name>
<dbReference type="STRING" id="2162.BRM9_0606"/>
<dbReference type="CDD" id="cd09879">
    <property type="entry name" value="PIN_VapC_AF0591-like"/>
    <property type="match status" value="1"/>
</dbReference>
<evidence type="ECO:0000313" key="6">
    <source>
        <dbReference type="Proteomes" id="UP000062768"/>
    </source>
</evidence>
<dbReference type="SUPFAM" id="SSF88723">
    <property type="entry name" value="PIN domain-like"/>
    <property type="match status" value="1"/>
</dbReference>
<dbReference type="EMBL" id="CP006933">
    <property type="protein sequence ID" value="AIS31429.1"/>
    <property type="molecule type" value="Genomic_DNA"/>
</dbReference>
<evidence type="ECO:0000313" key="2">
    <source>
        <dbReference type="EMBL" id="AIS31429.1"/>
    </source>
</evidence>
<dbReference type="OrthoDB" id="15280at2157"/>
<dbReference type="Proteomes" id="UP000606900">
    <property type="component" value="Unassembled WGS sequence"/>
</dbReference>
<dbReference type="Proteomes" id="UP000029661">
    <property type="component" value="Chromosome"/>
</dbReference>
<dbReference type="KEGG" id="mfc:BRM9_0606"/>
<reference evidence="2" key="1">
    <citation type="submission" date="2013-12" db="EMBL/GenBank/DDBJ databases">
        <title>The complete genome sequence of Methanobacterium sp. BRM9.</title>
        <authorList>
            <consortium name="Pastoral Greenhouse Gas Research Consortium"/>
            <person name="Kelly W.J."/>
            <person name="Leahy S.C."/>
            <person name="Perry R."/>
            <person name="Li D."/>
            <person name="Altermann E."/>
            <person name="Lambie S.C."/>
            <person name="Attwood G.T."/>
        </authorList>
    </citation>
    <scope>NUCLEOTIDE SEQUENCE [LARGE SCALE GENOMIC DNA]</scope>
    <source>
        <strain evidence="2">BRM9</strain>
    </source>
</reference>
<feature type="domain" description="VapC9 PIN-like" evidence="1">
    <location>
        <begin position="1"/>
        <end position="108"/>
    </location>
</feature>
<gene>
    <name evidence="2" type="ORF">BRM9_0606</name>
    <name evidence="4" type="ORF">ISP06_09435</name>
    <name evidence="3" type="ORF">MB9_1646</name>
</gene>
<accession>A0A089ZUX2</accession>
<sequence>MMAAQFTLDLVEELERTLPSHQLLVPSPVLFELEKIKKRSRGKNRIAASIALKMAKSPPFNIIEVELQPGEMVDDALLRISPVLCTNDRELRSRARERGISVVYLRQRRYLAVDGHLKT</sequence>
<reference evidence="4" key="3">
    <citation type="submission" date="2020-10" db="EMBL/GenBank/DDBJ databases">
        <title>Dehalococcoides mccartyi of a TCE/Cr reducing biochatode.</title>
        <authorList>
            <person name="Matturro B."/>
        </authorList>
    </citation>
    <scope>NUCLEOTIDE SEQUENCE</scope>
    <source>
        <strain evidence="4">Bin2</strain>
    </source>
</reference>
<dbReference type="PATRIC" id="fig|2162.10.peg.1716"/>
<evidence type="ECO:0000313" key="5">
    <source>
        <dbReference type="Proteomes" id="UP000029661"/>
    </source>
</evidence>
<proteinExistence type="predicted"/>
<evidence type="ECO:0000313" key="4">
    <source>
        <dbReference type="EMBL" id="MBF4475670.1"/>
    </source>
</evidence>
<evidence type="ECO:0000259" key="1">
    <source>
        <dbReference type="Pfam" id="PF18477"/>
    </source>
</evidence>
<reference evidence="3" key="2">
    <citation type="submission" date="2014-09" db="EMBL/GenBank/DDBJ databases">
        <authorList>
            <person name="Bishop-Lilly K.A."/>
            <person name="Broomall S.M."/>
            <person name="Chain P.S."/>
            <person name="Chertkov O."/>
            <person name="Coyne S.R."/>
            <person name="Daligault H.E."/>
            <person name="Davenport K.W."/>
            <person name="Erkkila T."/>
            <person name="Frey K.G."/>
            <person name="Gibbons H.S."/>
            <person name="Gu W."/>
            <person name="Jaissle J."/>
            <person name="Johnson S.L."/>
            <person name="Koroleva G.I."/>
            <person name="Ladner J.T."/>
            <person name="Lo C.-C."/>
            <person name="Minogue T.D."/>
            <person name="Munk C."/>
            <person name="Palacios G.F."/>
            <person name="Redden C.L."/>
            <person name="Rosenzweig C.N."/>
            <person name="Scholz M.B."/>
            <person name="Teshima H."/>
            <person name="Xu Y."/>
        </authorList>
    </citation>
    <scope>NUCLEOTIDE SEQUENCE</scope>
    <source>
        <strain evidence="3">Mb9</strain>
    </source>
</reference>
<dbReference type="AlphaFoldDB" id="A0A089ZUX2"/>
<dbReference type="Pfam" id="PF18477">
    <property type="entry name" value="PIN_9"/>
    <property type="match status" value="1"/>
</dbReference>
<keyword evidence="6" id="KW-1185">Reference proteome</keyword>
<evidence type="ECO:0000313" key="3">
    <source>
        <dbReference type="EMBL" id="CEL25281.1"/>
    </source>
</evidence>
<dbReference type="GeneID" id="26739884"/>
<dbReference type="InterPro" id="IPR029060">
    <property type="entry name" value="PIN-like_dom_sf"/>
</dbReference>
<dbReference type="RefSeq" id="WP_048084744.1">
    <property type="nucleotide sequence ID" value="NZ_CALCVY010000007.1"/>
</dbReference>
<dbReference type="Gene3D" id="3.40.50.1010">
    <property type="entry name" value="5'-nuclease"/>
    <property type="match status" value="1"/>
</dbReference>